<reference evidence="2 3" key="1">
    <citation type="submission" date="2024-04" db="EMBL/GenBank/DDBJ databases">
        <authorList>
            <person name="Fracassetti M."/>
        </authorList>
    </citation>
    <scope>NUCLEOTIDE SEQUENCE [LARGE SCALE GENOMIC DNA]</scope>
</reference>
<gene>
    <name evidence="2" type="ORF">LTRI10_LOCUS18956</name>
</gene>
<dbReference type="EMBL" id="OZ034816">
    <property type="protein sequence ID" value="CAL1377296.1"/>
    <property type="molecule type" value="Genomic_DNA"/>
</dbReference>
<organism evidence="2 3">
    <name type="scientific">Linum trigynum</name>
    <dbReference type="NCBI Taxonomy" id="586398"/>
    <lineage>
        <taxon>Eukaryota</taxon>
        <taxon>Viridiplantae</taxon>
        <taxon>Streptophyta</taxon>
        <taxon>Embryophyta</taxon>
        <taxon>Tracheophyta</taxon>
        <taxon>Spermatophyta</taxon>
        <taxon>Magnoliopsida</taxon>
        <taxon>eudicotyledons</taxon>
        <taxon>Gunneridae</taxon>
        <taxon>Pentapetalae</taxon>
        <taxon>rosids</taxon>
        <taxon>fabids</taxon>
        <taxon>Malpighiales</taxon>
        <taxon>Linaceae</taxon>
        <taxon>Linum</taxon>
    </lineage>
</organism>
<keyword evidence="3" id="KW-1185">Reference proteome</keyword>
<sequence>MAPTVAVDTCDRAATSSVSTKVESSNDDEENAAAASVTMPSLAATEPTRNKKVPSGEIRLAELSMGPKVLKPPLLIPSSHSIMVQRNQDNLAP</sequence>
<dbReference type="AlphaFoldDB" id="A0AAV2DUC5"/>
<feature type="region of interest" description="Disordered" evidence="1">
    <location>
        <begin position="1"/>
        <end position="53"/>
    </location>
</feature>
<feature type="compositionally biased region" description="Polar residues" evidence="1">
    <location>
        <begin position="14"/>
        <end position="23"/>
    </location>
</feature>
<accession>A0AAV2DUC5</accession>
<proteinExistence type="predicted"/>
<evidence type="ECO:0000313" key="3">
    <source>
        <dbReference type="Proteomes" id="UP001497516"/>
    </source>
</evidence>
<dbReference type="Proteomes" id="UP001497516">
    <property type="component" value="Chromosome 3"/>
</dbReference>
<evidence type="ECO:0000313" key="2">
    <source>
        <dbReference type="EMBL" id="CAL1377296.1"/>
    </source>
</evidence>
<protein>
    <submittedName>
        <fullName evidence="2">Uncharacterized protein</fullName>
    </submittedName>
</protein>
<evidence type="ECO:0000256" key="1">
    <source>
        <dbReference type="SAM" id="MobiDB-lite"/>
    </source>
</evidence>
<name>A0AAV2DUC5_9ROSI</name>